<dbReference type="Pfam" id="PF20979">
    <property type="entry name" value="Arginosuc_syn_C"/>
    <property type="match status" value="1"/>
</dbReference>
<dbReference type="GO" id="GO:0000050">
    <property type="term" value="P:urea cycle"/>
    <property type="evidence" value="ECO:0007669"/>
    <property type="project" value="TreeGrafter"/>
</dbReference>
<dbReference type="FunFam" id="3.40.50.620:FF:000019">
    <property type="entry name" value="Argininosuccinate synthase"/>
    <property type="match status" value="1"/>
</dbReference>
<dbReference type="Proteomes" id="UP000229740">
    <property type="component" value="Unassembled WGS sequence"/>
</dbReference>
<dbReference type="InterPro" id="IPR001518">
    <property type="entry name" value="Arginosuc_synth"/>
</dbReference>
<evidence type="ECO:0000256" key="3">
    <source>
        <dbReference type="ARBA" id="ARBA00012286"/>
    </source>
</evidence>
<dbReference type="PANTHER" id="PTHR11587:SF2">
    <property type="entry name" value="ARGININOSUCCINATE SYNTHASE"/>
    <property type="match status" value="1"/>
</dbReference>
<dbReference type="NCBIfam" id="TIGR00032">
    <property type="entry name" value="argG"/>
    <property type="match status" value="1"/>
</dbReference>
<feature type="binding site" evidence="10">
    <location>
        <position position="86"/>
    </location>
    <ligand>
        <name>L-citrulline</name>
        <dbReference type="ChEBI" id="CHEBI:57743"/>
    </ligand>
</feature>
<feature type="binding site" evidence="10">
    <location>
        <position position="91"/>
    </location>
    <ligand>
        <name>L-citrulline</name>
        <dbReference type="ChEBI" id="CHEBI:57743"/>
    </ligand>
</feature>
<sequence>MKKKKVVLAYSGGLDTSVILKWLEQKGYEVIAYVADVGQKEDFEEVRRKALATGASKVYVENLQEEFVTDYIFPAIQGNALYEGRYLLGTSLARPIIAKRQIEIAEKEGAEYVAHGATGKGNDQVRFELAFYALNPDITVIAPWKDREYLQRFKGRTDLLAYAEQHGIPVKATLKKPYSEDENLMHISHEAGILEDPILRPEEDIFTLTVSPKDAPDKETILEIEFRDGLPITVSNKNDGTVRHTALDLFLYLNKIGGENAVGRLDMVENRYVGIKSRGVYETPGATILLEAHRDIEGLAMDREVMHLRDMLIPKFAELIYNGYWFSPEMDFLLSAMRKAQEAIDGTVTIALYKGNITCIGRQSPTSLYNQELSSMDIEGGFNQEDSRGFININAVRLKAHYTVLREKTPYHWREGHGQ</sequence>
<evidence type="ECO:0000256" key="9">
    <source>
        <dbReference type="ARBA" id="ARBA00022840"/>
    </source>
</evidence>
<feature type="binding site" evidence="10">
    <location>
        <position position="281"/>
    </location>
    <ligand>
        <name>L-citrulline</name>
        <dbReference type="ChEBI" id="CHEBI:57743"/>
    </ligand>
</feature>
<feature type="binding site" evidence="10">
    <location>
        <position position="118"/>
    </location>
    <ligand>
        <name>L-aspartate</name>
        <dbReference type="ChEBI" id="CHEBI:29991"/>
    </ligand>
</feature>
<dbReference type="PROSITE" id="PS00564">
    <property type="entry name" value="ARGININOSUCCIN_SYN_1"/>
    <property type="match status" value="1"/>
</dbReference>
<keyword evidence="8 10" id="KW-0547">Nucleotide-binding</keyword>
<dbReference type="HAMAP" id="MF_00005">
    <property type="entry name" value="Arg_succ_synth_type1"/>
    <property type="match status" value="1"/>
</dbReference>
<feature type="binding site" evidence="10">
    <location>
        <position position="122"/>
    </location>
    <ligand>
        <name>L-citrulline</name>
        <dbReference type="ChEBI" id="CHEBI:57743"/>
    </ligand>
</feature>
<evidence type="ECO:0000313" key="14">
    <source>
        <dbReference type="Proteomes" id="UP000229740"/>
    </source>
</evidence>
<dbReference type="UniPathway" id="UPA00068">
    <property type="reaction ID" value="UER00113"/>
</dbReference>
<dbReference type="InterPro" id="IPR048267">
    <property type="entry name" value="Arginosuc_syn_N"/>
</dbReference>
<feature type="binding site" evidence="10">
    <location>
        <position position="116"/>
    </location>
    <ligand>
        <name>ATP</name>
        <dbReference type="ChEBI" id="CHEBI:30616"/>
    </ligand>
</feature>
<protein>
    <recommendedName>
        <fullName evidence="4 10">Argininosuccinate synthase</fullName>
        <ecNumber evidence="3 10">6.3.4.5</ecNumber>
    </recommendedName>
    <alternativeName>
        <fullName evidence="10">Citrulline--aspartate ligase</fullName>
    </alternativeName>
</protein>
<evidence type="ECO:0000256" key="7">
    <source>
        <dbReference type="ARBA" id="ARBA00022605"/>
    </source>
</evidence>
<keyword evidence="9 10" id="KW-0067">ATP-binding</keyword>
<comment type="caution">
    <text evidence="13">The sequence shown here is derived from an EMBL/GenBank/DDBJ whole genome shotgun (WGS) entry which is preliminary data.</text>
</comment>
<dbReference type="GO" id="GO:0005524">
    <property type="term" value="F:ATP binding"/>
    <property type="evidence" value="ECO:0007669"/>
    <property type="project" value="UniProtKB-UniRule"/>
</dbReference>
<feature type="binding site" evidence="10">
    <location>
        <position position="269"/>
    </location>
    <ligand>
        <name>L-citrulline</name>
        <dbReference type="ChEBI" id="CHEBI:57743"/>
    </ligand>
</feature>
<feature type="domain" description="Arginosuccinate synthase-like N-terminal" evidence="11">
    <location>
        <begin position="5"/>
        <end position="169"/>
    </location>
</feature>
<evidence type="ECO:0000259" key="12">
    <source>
        <dbReference type="Pfam" id="PF20979"/>
    </source>
</evidence>
<dbReference type="GO" id="GO:0000053">
    <property type="term" value="P:argininosuccinate metabolic process"/>
    <property type="evidence" value="ECO:0007669"/>
    <property type="project" value="TreeGrafter"/>
</dbReference>
<evidence type="ECO:0000256" key="2">
    <source>
        <dbReference type="ARBA" id="ARBA00011881"/>
    </source>
</evidence>
<comment type="subunit">
    <text evidence="2 10">Homotetramer.</text>
</comment>
<dbReference type="PROSITE" id="PS00565">
    <property type="entry name" value="ARGININOSUCCIN_SYN_2"/>
    <property type="match status" value="1"/>
</dbReference>
<evidence type="ECO:0000256" key="1">
    <source>
        <dbReference type="ARBA" id="ARBA00004967"/>
    </source>
</evidence>
<dbReference type="GO" id="GO:0004055">
    <property type="term" value="F:argininosuccinate synthase activity"/>
    <property type="evidence" value="ECO:0007669"/>
    <property type="project" value="UniProtKB-UniRule"/>
</dbReference>
<dbReference type="GO" id="GO:0006526">
    <property type="term" value="P:L-arginine biosynthetic process"/>
    <property type="evidence" value="ECO:0007669"/>
    <property type="project" value="UniProtKB-UniRule"/>
</dbReference>
<dbReference type="GO" id="GO:0005737">
    <property type="term" value="C:cytoplasm"/>
    <property type="evidence" value="ECO:0007669"/>
    <property type="project" value="UniProtKB-SubCell"/>
</dbReference>
<dbReference type="Gene3D" id="3.90.1260.10">
    <property type="entry name" value="Argininosuccinate synthetase, chain A, domain 2"/>
    <property type="match status" value="1"/>
</dbReference>
<dbReference type="InterPro" id="IPR018223">
    <property type="entry name" value="Arginosuc_synth_CS"/>
</dbReference>
<dbReference type="SUPFAM" id="SSF52402">
    <property type="entry name" value="Adenine nucleotide alpha hydrolases-like"/>
    <property type="match status" value="1"/>
</dbReference>
<dbReference type="Gene3D" id="1.20.5.470">
    <property type="entry name" value="Single helix bin"/>
    <property type="match status" value="1"/>
</dbReference>
<feature type="binding site" evidence="10">
    <location>
        <position position="179"/>
    </location>
    <ligand>
        <name>L-citrulline</name>
        <dbReference type="ChEBI" id="CHEBI:57743"/>
    </ligand>
</feature>
<feature type="domain" description="Arginosuccinate synthase C-terminal" evidence="12">
    <location>
        <begin position="178"/>
        <end position="399"/>
    </location>
</feature>
<gene>
    <name evidence="10" type="primary">argG</name>
    <name evidence="13" type="ORF">CSB45_00400</name>
</gene>
<dbReference type="NCBIfam" id="NF001770">
    <property type="entry name" value="PRK00509.1"/>
    <property type="match status" value="1"/>
</dbReference>
<feature type="binding site" evidence="10">
    <location>
        <position position="188"/>
    </location>
    <ligand>
        <name>L-citrulline</name>
        <dbReference type="ChEBI" id="CHEBI:57743"/>
    </ligand>
</feature>
<dbReference type="Gene3D" id="3.40.50.620">
    <property type="entry name" value="HUPs"/>
    <property type="match status" value="1"/>
</dbReference>
<evidence type="ECO:0000256" key="4">
    <source>
        <dbReference type="ARBA" id="ARBA00014810"/>
    </source>
</evidence>
<name>A0A2G6EDT6_9BACT</name>
<evidence type="ECO:0000256" key="10">
    <source>
        <dbReference type="HAMAP-Rule" id="MF_00005"/>
    </source>
</evidence>
<dbReference type="EMBL" id="PDPS01000008">
    <property type="protein sequence ID" value="PID60286.1"/>
    <property type="molecule type" value="Genomic_DNA"/>
</dbReference>
<comment type="pathway">
    <text evidence="1 10">Amino-acid biosynthesis; L-arginine biosynthesis; L-arginine from L-ornithine and carbamoyl phosphate: step 2/3.</text>
</comment>
<dbReference type="Pfam" id="PF00764">
    <property type="entry name" value="Arginosuc_synth"/>
    <property type="match status" value="1"/>
</dbReference>
<dbReference type="InterPro" id="IPR048268">
    <property type="entry name" value="Arginosuc_syn_C"/>
</dbReference>
<proteinExistence type="inferred from homology"/>
<evidence type="ECO:0000313" key="13">
    <source>
        <dbReference type="EMBL" id="PID60286.1"/>
    </source>
</evidence>
<reference evidence="13 14" key="1">
    <citation type="submission" date="2017-10" db="EMBL/GenBank/DDBJ databases">
        <title>Novel microbial diversity and functional potential in the marine mammal oral microbiome.</title>
        <authorList>
            <person name="Dudek N.K."/>
            <person name="Sun C.L."/>
            <person name="Burstein D."/>
            <person name="Kantor R.S."/>
            <person name="Aliaga Goltsman D.S."/>
            <person name="Bik E.M."/>
            <person name="Thomas B.C."/>
            <person name="Banfield J.F."/>
            <person name="Relman D.A."/>
        </authorList>
    </citation>
    <scope>NUCLEOTIDE SEQUENCE [LARGE SCALE GENOMIC DNA]</scope>
    <source>
        <strain evidence="13">DOLZORAL124_49_17</strain>
    </source>
</reference>
<evidence type="ECO:0000259" key="11">
    <source>
        <dbReference type="Pfam" id="PF00764"/>
    </source>
</evidence>
<comment type="catalytic activity">
    <reaction evidence="10">
        <text>L-citrulline + L-aspartate + ATP = 2-(N(omega)-L-arginino)succinate + AMP + diphosphate + H(+)</text>
        <dbReference type="Rhea" id="RHEA:10932"/>
        <dbReference type="ChEBI" id="CHEBI:15378"/>
        <dbReference type="ChEBI" id="CHEBI:29991"/>
        <dbReference type="ChEBI" id="CHEBI:30616"/>
        <dbReference type="ChEBI" id="CHEBI:33019"/>
        <dbReference type="ChEBI" id="CHEBI:57472"/>
        <dbReference type="ChEBI" id="CHEBI:57743"/>
        <dbReference type="ChEBI" id="CHEBI:456215"/>
        <dbReference type="EC" id="6.3.4.5"/>
    </reaction>
</comment>
<dbReference type="EC" id="6.3.4.5" evidence="3 10"/>
<feature type="binding site" evidence="10">
    <location>
        <begin position="9"/>
        <end position="17"/>
    </location>
    <ligand>
        <name>ATP</name>
        <dbReference type="ChEBI" id="CHEBI:30616"/>
    </ligand>
</feature>
<keyword evidence="7 10" id="KW-0028">Amino-acid biosynthesis</keyword>
<dbReference type="PANTHER" id="PTHR11587">
    <property type="entry name" value="ARGININOSUCCINATE SYNTHASE"/>
    <property type="match status" value="1"/>
</dbReference>
<evidence type="ECO:0000256" key="6">
    <source>
        <dbReference type="ARBA" id="ARBA00022598"/>
    </source>
</evidence>
<dbReference type="InterPro" id="IPR024074">
    <property type="entry name" value="AS_cat/multimer_dom_body"/>
</dbReference>
<dbReference type="FunFam" id="3.90.1260.10:FF:000003">
    <property type="entry name" value="Argininosuccinate synthase"/>
    <property type="match status" value="1"/>
</dbReference>
<keyword evidence="10" id="KW-0963">Cytoplasm</keyword>
<organism evidence="13 14">
    <name type="scientific">candidate division KSB3 bacterium</name>
    <dbReference type="NCBI Taxonomy" id="2044937"/>
    <lineage>
        <taxon>Bacteria</taxon>
        <taxon>candidate division KSB3</taxon>
    </lineage>
</organism>
<dbReference type="AlphaFoldDB" id="A0A2G6EDT6"/>
<evidence type="ECO:0000256" key="8">
    <source>
        <dbReference type="ARBA" id="ARBA00022741"/>
    </source>
</evidence>
<feature type="binding site" evidence="10">
    <location>
        <position position="122"/>
    </location>
    <ligand>
        <name>L-aspartate</name>
        <dbReference type="ChEBI" id="CHEBI:29991"/>
    </ligand>
</feature>
<comment type="subcellular location">
    <subcellularLocation>
        <location evidence="10">Cytoplasm</location>
    </subcellularLocation>
</comment>
<dbReference type="CDD" id="cd01999">
    <property type="entry name" value="ASS"/>
    <property type="match status" value="1"/>
</dbReference>
<keyword evidence="6 10" id="KW-0436">Ligase</keyword>
<evidence type="ECO:0000256" key="5">
    <source>
        <dbReference type="ARBA" id="ARBA00022571"/>
    </source>
</evidence>
<comment type="similarity">
    <text evidence="10">Belongs to the argininosuccinate synthase family. Type 1 subfamily.</text>
</comment>
<dbReference type="InterPro" id="IPR014729">
    <property type="entry name" value="Rossmann-like_a/b/a_fold"/>
</dbReference>
<feature type="binding site" evidence="10">
    <location>
        <position position="126"/>
    </location>
    <ligand>
        <name>L-citrulline</name>
        <dbReference type="ChEBI" id="CHEBI:57743"/>
    </ligand>
</feature>
<keyword evidence="5 10" id="KW-0055">Arginine biosynthesis</keyword>
<dbReference type="InterPro" id="IPR023434">
    <property type="entry name" value="Arginosuc_synth_type_1_subfam"/>
</dbReference>
<feature type="binding site" evidence="10">
    <location>
        <position position="35"/>
    </location>
    <ligand>
        <name>ATP</name>
        <dbReference type="ChEBI" id="CHEBI:30616"/>
    </ligand>
</feature>
<feature type="binding site" evidence="10">
    <location>
        <position position="123"/>
    </location>
    <ligand>
        <name>L-aspartate</name>
        <dbReference type="ChEBI" id="CHEBI:29991"/>
    </ligand>
</feature>
<accession>A0A2G6EDT6</accession>
<dbReference type="SUPFAM" id="SSF69864">
    <property type="entry name" value="Argininosuccinate synthetase, C-terminal domain"/>
    <property type="match status" value="1"/>
</dbReference>